<dbReference type="GO" id="GO:0046656">
    <property type="term" value="P:folic acid biosynthetic process"/>
    <property type="evidence" value="ECO:0007669"/>
    <property type="project" value="UniProtKB-KW"/>
</dbReference>
<dbReference type="InterPro" id="IPR035907">
    <property type="entry name" value="Hppk_sf"/>
</dbReference>
<dbReference type="PANTHER" id="PTHR43071">
    <property type="entry name" value="2-AMINO-4-HYDROXY-6-HYDROXYMETHYLDIHYDROPTERIDINE PYROPHOSPHOKINASE"/>
    <property type="match status" value="1"/>
</dbReference>
<dbReference type="UniPathway" id="UPA00077">
    <property type="reaction ID" value="UER00155"/>
</dbReference>
<accession>A0A382BCD2</accession>
<dbReference type="PROSITE" id="PS00794">
    <property type="entry name" value="HPPK"/>
    <property type="match status" value="1"/>
</dbReference>
<dbReference type="Gene3D" id="3.30.70.560">
    <property type="entry name" value="7,8-Dihydro-6-hydroxymethylpterin-pyrophosphokinase HPPK"/>
    <property type="match status" value="1"/>
</dbReference>
<evidence type="ECO:0000256" key="1">
    <source>
        <dbReference type="ARBA" id="ARBA00005051"/>
    </source>
</evidence>
<gene>
    <name evidence="9" type="ORF">METZ01_LOCUS164143</name>
</gene>
<dbReference type="SUPFAM" id="SSF55083">
    <property type="entry name" value="6-hydroxymethyl-7,8-dihydropterin pyrophosphokinase, HPPK"/>
    <property type="match status" value="1"/>
</dbReference>
<dbReference type="GO" id="GO:0005524">
    <property type="term" value="F:ATP binding"/>
    <property type="evidence" value="ECO:0007669"/>
    <property type="project" value="UniProtKB-KW"/>
</dbReference>
<evidence type="ECO:0000256" key="6">
    <source>
        <dbReference type="ARBA" id="ARBA00022840"/>
    </source>
</evidence>
<evidence type="ECO:0000256" key="2">
    <source>
        <dbReference type="ARBA" id="ARBA00013253"/>
    </source>
</evidence>
<evidence type="ECO:0000313" key="9">
    <source>
        <dbReference type="EMBL" id="SVB11289.1"/>
    </source>
</evidence>
<keyword evidence="5" id="KW-0418">Kinase</keyword>
<evidence type="ECO:0000256" key="7">
    <source>
        <dbReference type="ARBA" id="ARBA00022909"/>
    </source>
</evidence>
<keyword evidence="4" id="KW-0547">Nucleotide-binding</keyword>
<comment type="pathway">
    <text evidence="1">Cofactor biosynthesis; tetrahydrofolate biosynthesis; 2-amino-4-hydroxy-6-hydroxymethyl-7,8-dihydropteridine diphosphate from 7,8-dihydroneopterin triphosphate: step 4/4.</text>
</comment>
<dbReference type="Pfam" id="PF01288">
    <property type="entry name" value="HPPK"/>
    <property type="match status" value="1"/>
</dbReference>
<evidence type="ECO:0000259" key="8">
    <source>
        <dbReference type="PROSITE" id="PS00794"/>
    </source>
</evidence>
<dbReference type="PANTHER" id="PTHR43071:SF2">
    <property type="entry name" value="2-AMINO-4-HYDROXY-6-HYDROXYMETHYLDIHYDROPTERIDINE PYROPHOSPHOKINASE"/>
    <property type="match status" value="1"/>
</dbReference>
<reference evidence="9" key="1">
    <citation type="submission" date="2018-05" db="EMBL/GenBank/DDBJ databases">
        <authorList>
            <person name="Lanie J.A."/>
            <person name="Ng W.-L."/>
            <person name="Kazmierczak K.M."/>
            <person name="Andrzejewski T.M."/>
            <person name="Davidsen T.M."/>
            <person name="Wayne K.J."/>
            <person name="Tettelin H."/>
            <person name="Glass J.I."/>
            <person name="Rusch D."/>
            <person name="Podicherti R."/>
            <person name="Tsui H.-C.T."/>
            <person name="Winkler M.E."/>
        </authorList>
    </citation>
    <scope>NUCLEOTIDE SEQUENCE</scope>
</reference>
<organism evidence="9">
    <name type="scientific">marine metagenome</name>
    <dbReference type="NCBI Taxonomy" id="408172"/>
    <lineage>
        <taxon>unclassified sequences</taxon>
        <taxon>metagenomes</taxon>
        <taxon>ecological metagenomes</taxon>
    </lineage>
</organism>
<dbReference type="NCBIfam" id="TIGR01498">
    <property type="entry name" value="folK"/>
    <property type="match status" value="1"/>
</dbReference>
<proteinExistence type="predicted"/>
<evidence type="ECO:0000256" key="5">
    <source>
        <dbReference type="ARBA" id="ARBA00022777"/>
    </source>
</evidence>
<name>A0A382BCD2_9ZZZZ</name>
<keyword evidence="7" id="KW-0289">Folate biosynthesis</keyword>
<sequence>MARVAVSIGSNLERERNVKDALTALGKTFGKLSRSPVYESAAYGFNGPPFYNLVVVFETSLDVRAVREKIQAIENQQGREMGENRSGSRSLDLDLLLYDDAVFHDQGLDVPRREIFEHAYVLKPLADLLPATPHPVTGESFADIWFRLGSNQEALSVVDGLDLN</sequence>
<dbReference type="GO" id="GO:0016301">
    <property type="term" value="F:kinase activity"/>
    <property type="evidence" value="ECO:0007669"/>
    <property type="project" value="UniProtKB-KW"/>
</dbReference>
<keyword evidence="6" id="KW-0067">ATP-binding</keyword>
<keyword evidence="3" id="KW-0808">Transferase</keyword>
<evidence type="ECO:0000256" key="3">
    <source>
        <dbReference type="ARBA" id="ARBA00022679"/>
    </source>
</evidence>
<dbReference type="GO" id="GO:0003848">
    <property type="term" value="F:2-amino-4-hydroxy-6-hydroxymethyldihydropteridine diphosphokinase activity"/>
    <property type="evidence" value="ECO:0007669"/>
    <property type="project" value="UniProtKB-EC"/>
</dbReference>
<dbReference type="GO" id="GO:0046654">
    <property type="term" value="P:tetrahydrofolate biosynthetic process"/>
    <property type="evidence" value="ECO:0007669"/>
    <property type="project" value="UniProtKB-UniPathway"/>
</dbReference>
<dbReference type="EMBL" id="UINC01029110">
    <property type="protein sequence ID" value="SVB11289.1"/>
    <property type="molecule type" value="Genomic_DNA"/>
</dbReference>
<dbReference type="EC" id="2.7.6.3" evidence="2"/>
<dbReference type="AlphaFoldDB" id="A0A382BCD2"/>
<dbReference type="InterPro" id="IPR000550">
    <property type="entry name" value="Hppk"/>
</dbReference>
<protein>
    <recommendedName>
        <fullName evidence="2">2-amino-4-hydroxy-6-hydroxymethyldihydropteridine diphosphokinase</fullName>
        <ecNumber evidence="2">2.7.6.3</ecNumber>
    </recommendedName>
</protein>
<evidence type="ECO:0000256" key="4">
    <source>
        <dbReference type="ARBA" id="ARBA00022741"/>
    </source>
</evidence>
<feature type="domain" description="7,8-dihydro-6-hydroxymethylpterin-pyrophosphokinase" evidence="8">
    <location>
        <begin position="85"/>
        <end position="96"/>
    </location>
</feature>